<feature type="transmembrane region" description="Helical" evidence="1">
    <location>
        <begin position="117"/>
        <end position="136"/>
    </location>
</feature>
<dbReference type="Proteomes" id="UP000538929">
    <property type="component" value="Unassembled WGS sequence"/>
</dbReference>
<feature type="transmembrane region" description="Helical" evidence="1">
    <location>
        <begin position="299"/>
        <end position="321"/>
    </location>
</feature>
<protein>
    <recommendedName>
        <fullName evidence="4">Oligosaccharide flippase family protein</fullName>
    </recommendedName>
</protein>
<name>A0A7W3Y1L7_9ACTN</name>
<feature type="non-terminal residue" evidence="2">
    <location>
        <position position="396"/>
    </location>
</feature>
<dbReference type="EMBL" id="VKHT01000238">
    <property type="protein sequence ID" value="MBB0244437.1"/>
    <property type="molecule type" value="Genomic_DNA"/>
</dbReference>
<sequence length="396" mass="39607">MTGAAGPAPRPDGAPGRVRTAVLASVADQGVAALTNIAVVVFVARGADVASFADFAVVYTVFTLLLGAFTAYVGQALVLCRGGTAERGRECRTAVAFTPVAAAALAVPLAAPALVAGGGIPAGLAALGLVLPVVLTQDALRYAFSLLGRPGRALAGDLLRLVVVLPVLAVLPAGTGTFVTVLAWGLSALPALALGLFLLRRVIGPAVPGPAGRPARRPLRALLTRDHLGRRFVVEFGVGNAGTQLAVIGLGVFATPLAVGALRGATTLFGPLNVLYNAVTGFGPPLLNRLGAPARRARAAAVTGGALALVAACWALVLHLLPAGVGRQVLGETWDVAAGLLPATGTQYAIMAAGVCGLVTLRVLRPGATLPIQVVFSALSVVCLVVGYLLGGVLGA</sequence>
<feature type="transmembrane region" description="Helical" evidence="1">
    <location>
        <begin position="181"/>
        <end position="199"/>
    </location>
</feature>
<keyword evidence="1" id="KW-0812">Transmembrane</keyword>
<evidence type="ECO:0000313" key="3">
    <source>
        <dbReference type="Proteomes" id="UP000538929"/>
    </source>
</evidence>
<feature type="transmembrane region" description="Helical" evidence="1">
    <location>
        <begin position="157"/>
        <end position="175"/>
    </location>
</feature>
<keyword evidence="1" id="KW-0472">Membrane</keyword>
<feature type="transmembrane region" description="Helical" evidence="1">
    <location>
        <begin position="21"/>
        <end position="44"/>
    </location>
</feature>
<organism evidence="2 3">
    <name type="scientific">Streptomyces alkaliphilus</name>
    <dbReference type="NCBI Taxonomy" id="1472722"/>
    <lineage>
        <taxon>Bacteria</taxon>
        <taxon>Bacillati</taxon>
        <taxon>Actinomycetota</taxon>
        <taxon>Actinomycetes</taxon>
        <taxon>Kitasatosporales</taxon>
        <taxon>Streptomycetaceae</taxon>
        <taxon>Streptomyces</taxon>
    </lineage>
</organism>
<proteinExistence type="predicted"/>
<reference evidence="3" key="1">
    <citation type="submission" date="2019-10" db="EMBL/GenBank/DDBJ databases">
        <title>Streptomyces sp. nov., a novel actinobacterium isolated from alkaline environment.</title>
        <authorList>
            <person name="Golinska P."/>
        </authorList>
    </citation>
    <scope>NUCLEOTIDE SEQUENCE [LARGE SCALE GENOMIC DNA]</scope>
    <source>
        <strain evidence="3">DSM 42118</strain>
    </source>
</reference>
<keyword evidence="1" id="KW-1133">Transmembrane helix</keyword>
<feature type="transmembrane region" description="Helical" evidence="1">
    <location>
        <begin position="368"/>
        <end position="390"/>
    </location>
</feature>
<gene>
    <name evidence="2" type="ORF">FNQ90_10045</name>
</gene>
<evidence type="ECO:0000313" key="2">
    <source>
        <dbReference type="EMBL" id="MBB0244437.1"/>
    </source>
</evidence>
<keyword evidence="3" id="KW-1185">Reference proteome</keyword>
<dbReference type="RefSeq" id="WP_182606062.1">
    <property type="nucleotide sequence ID" value="NZ_VKHT01000238.1"/>
</dbReference>
<evidence type="ECO:0000256" key="1">
    <source>
        <dbReference type="SAM" id="Phobius"/>
    </source>
</evidence>
<accession>A0A7W3Y1L7</accession>
<feature type="transmembrane region" description="Helical" evidence="1">
    <location>
        <begin position="56"/>
        <end position="79"/>
    </location>
</feature>
<feature type="transmembrane region" description="Helical" evidence="1">
    <location>
        <begin position="341"/>
        <end position="361"/>
    </location>
</feature>
<feature type="transmembrane region" description="Helical" evidence="1">
    <location>
        <begin position="91"/>
        <end position="111"/>
    </location>
</feature>
<comment type="caution">
    <text evidence="2">The sequence shown here is derived from an EMBL/GenBank/DDBJ whole genome shotgun (WGS) entry which is preliminary data.</text>
</comment>
<evidence type="ECO:0008006" key="4">
    <source>
        <dbReference type="Google" id="ProtNLM"/>
    </source>
</evidence>
<dbReference type="AlphaFoldDB" id="A0A7W3Y1L7"/>